<dbReference type="EMBL" id="PQWO01000002">
    <property type="protein sequence ID" value="PZD74887.1"/>
    <property type="molecule type" value="Genomic_DNA"/>
</dbReference>
<organism evidence="3 4">
    <name type="scientific">Acaryochloris thomasi RCC1774</name>
    <dbReference type="NCBI Taxonomy" id="1764569"/>
    <lineage>
        <taxon>Bacteria</taxon>
        <taxon>Bacillati</taxon>
        <taxon>Cyanobacteriota</taxon>
        <taxon>Cyanophyceae</taxon>
        <taxon>Acaryochloridales</taxon>
        <taxon>Acaryochloridaceae</taxon>
        <taxon>Acaryochloris</taxon>
        <taxon>Acaryochloris thomasi</taxon>
    </lineage>
</organism>
<evidence type="ECO:0000313" key="4">
    <source>
        <dbReference type="Proteomes" id="UP000248857"/>
    </source>
</evidence>
<evidence type="ECO:0000313" key="3">
    <source>
        <dbReference type="EMBL" id="PZD74887.1"/>
    </source>
</evidence>
<dbReference type="AlphaFoldDB" id="A0A2W1K547"/>
<keyword evidence="1" id="KW-0175">Coiled coil</keyword>
<feature type="compositionally biased region" description="Polar residues" evidence="2">
    <location>
        <begin position="58"/>
        <end position="74"/>
    </location>
</feature>
<comment type="caution">
    <text evidence="3">The sequence shown here is derived from an EMBL/GenBank/DDBJ whole genome shotgun (WGS) entry which is preliminary data.</text>
</comment>
<feature type="compositionally biased region" description="Basic and acidic residues" evidence="2">
    <location>
        <begin position="45"/>
        <end position="57"/>
    </location>
</feature>
<dbReference type="OrthoDB" id="495409at2"/>
<dbReference type="Proteomes" id="UP000248857">
    <property type="component" value="Unassembled WGS sequence"/>
</dbReference>
<name>A0A2W1K547_9CYAN</name>
<accession>A0A2W1K547</accession>
<dbReference type="RefSeq" id="WP_110984910.1">
    <property type="nucleotide sequence ID" value="NZ_CAWNWM010000002.1"/>
</dbReference>
<protein>
    <recommendedName>
        <fullName evidence="5">Polyhydroxyalkanoate synthesis regulator phasin</fullName>
    </recommendedName>
</protein>
<keyword evidence="4" id="KW-1185">Reference proteome</keyword>
<reference evidence="3 4" key="1">
    <citation type="journal article" date="2018" name="Sci. Rep.">
        <title>A novel species of the marine cyanobacterium Acaryochloris with a unique pigment content and lifestyle.</title>
        <authorList>
            <person name="Partensky F."/>
            <person name="Six C."/>
            <person name="Ratin M."/>
            <person name="Garczarek L."/>
            <person name="Vaulot D."/>
            <person name="Probert I."/>
            <person name="Calteau A."/>
            <person name="Gourvil P."/>
            <person name="Marie D."/>
            <person name="Grebert T."/>
            <person name="Bouchier C."/>
            <person name="Le Panse S."/>
            <person name="Gachenot M."/>
            <person name="Rodriguez F."/>
            <person name="Garrido J.L."/>
        </authorList>
    </citation>
    <scope>NUCLEOTIDE SEQUENCE [LARGE SCALE GENOMIC DNA]</scope>
    <source>
        <strain evidence="3 4">RCC1774</strain>
    </source>
</reference>
<sequence length="118" mass="13351">MADFQDLVKKAFYLGVGAISYAGEQATDQISDLQKRAQELADEMIRRGEMTTEESRQWLDSLTNQGQGGSSSAPKDTYSGKPQVIDVQVEDEPEQNVNDLHQQVQNLEDEFRRLQDDK</sequence>
<feature type="region of interest" description="Disordered" evidence="2">
    <location>
        <begin position="45"/>
        <end position="86"/>
    </location>
</feature>
<evidence type="ECO:0008006" key="5">
    <source>
        <dbReference type="Google" id="ProtNLM"/>
    </source>
</evidence>
<evidence type="ECO:0000256" key="1">
    <source>
        <dbReference type="SAM" id="Coils"/>
    </source>
</evidence>
<feature type="coiled-coil region" evidence="1">
    <location>
        <begin position="90"/>
        <end position="117"/>
    </location>
</feature>
<proteinExistence type="predicted"/>
<gene>
    <name evidence="3" type="ORF">C1752_00951</name>
</gene>
<evidence type="ECO:0000256" key="2">
    <source>
        <dbReference type="SAM" id="MobiDB-lite"/>
    </source>
</evidence>